<feature type="transmembrane region" description="Helical" evidence="2">
    <location>
        <begin position="303"/>
        <end position="321"/>
    </location>
</feature>
<protein>
    <submittedName>
        <fullName evidence="3">Uncharacterized protein</fullName>
    </submittedName>
</protein>
<evidence type="ECO:0000313" key="4">
    <source>
        <dbReference type="Proteomes" id="UP000604825"/>
    </source>
</evidence>
<feature type="compositionally biased region" description="Low complexity" evidence="1">
    <location>
        <begin position="107"/>
        <end position="116"/>
    </location>
</feature>
<feature type="compositionally biased region" description="Basic and acidic residues" evidence="1">
    <location>
        <begin position="123"/>
        <end position="132"/>
    </location>
</feature>
<dbReference type="Gene3D" id="1.25.40.10">
    <property type="entry name" value="Tetratricopeptide repeat domain"/>
    <property type="match status" value="1"/>
</dbReference>
<gene>
    <name evidence="3" type="ORF">NCGR_LOCUS17700</name>
</gene>
<feature type="region of interest" description="Disordered" evidence="1">
    <location>
        <begin position="62"/>
        <end position="132"/>
    </location>
</feature>
<keyword evidence="2" id="KW-0812">Transmembrane</keyword>
<feature type="compositionally biased region" description="Basic and acidic residues" evidence="1">
    <location>
        <begin position="80"/>
        <end position="106"/>
    </location>
</feature>
<dbReference type="InterPro" id="IPR011990">
    <property type="entry name" value="TPR-like_helical_dom_sf"/>
</dbReference>
<keyword evidence="4" id="KW-1185">Reference proteome</keyword>
<sequence length="323" mass="36954">MGAGLLLGDATGLGAHHAIRRRRTHLYRRNWASKPLRPPVWLGAAARVSRNRDDRRGHVARFAASASGGGDEPGELPEDEPQRQREAELNRRLKEAEEMEELERTAEQLQSQAAAEAPEESEEEKRERVRRELQKVAKEQAERRETAKQMFELGQRAYGKGMYGRSIEFLEAALTIIRPSSLLGGEIQIWLAMAYEANRRHTDCIALYKELESSHPMINIRRQAAELRYILEAPKLKISNDEVVTIPQIGSSWDWYAGTWSDKIKEQEDRKRKMIAASNQVQPSPNIFGDFSFLRLPNEWKKSAWVIVTLWVLLIGTAIYLQT</sequence>
<evidence type="ECO:0000256" key="2">
    <source>
        <dbReference type="SAM" id="Phobius"/>
    </source>
</evidence>
<comment type="caution">
    <text evidence="3">The sequence shown here is derived from an EMBL/GenBank/DDBJ whole genome shotgun (WGS) entry which is preliminary data.</text>
</comment>
<keyword evidence="2" id="KW-1133">Transmembrane helix</keyword>
<name>A0A811NIY6_9POAL</name>
<dbReference type="Proteomes" id="UP000604825">
    <property type="component" value="Unassembled WGS sequence"/>
</dbReference>
<dbReference type="PANTHER" id="PTHR36761:SF2">
    <property type="entry name" value="ORF03 PROTEIN"/>
    <property type="match status" value="1"/>
</dbReference>
<dbReference type="AlphaFoldDB" id="A0A811NIY6"/>
<keyword evidence="2" id="KW-0472">Membrane</keyword>
<reference evidence="3" key="1">
    <citation type="submission" date="2020-10" db="EMBL/GenBank/DDBJ databases">
        <authorList>
            <person name="Han B."/>
            <person name="Lu T."/>
            <person name="Zhao Q."/>
            <person name="Huang X."/>
            <person name="Zhao Y."/>
        </authorList>
    </citation>
    <scope>NUCLEOTIDE SEQUENCE</scope>
</reference>
<dbReference type="SUPFAM" id="SSF48452">
    <property type="entry name" value="TPR-like"/>
    <property type="match status" value="1"/>
</dbReference>
<dbReference type="EMBL" id="CAJGYO010000004">
    <property type="protein sequence ID" value="CAD6225715.1"/>
    <property type="molecule type" value="Genomic_DNA"/>
</dbReference>
<dbReference type="PANTHER" id="PTHR36761">
    <property type="entry name" value="ORF03 PROTEIN"/>
    <property type="match status" value="1"/>
</dbReference>
<accession>A0A811NIY6</accession>
<dbReference type="OrthoDB" id="2019920at2759"/>
<organism evidence="3 4">
    <name type="scientific">Miscanthus lutarioriparius</name>
    <dbReference type="NCBI Taxonomy" id="422564"/>
    <lineage>
        <taxon>Eukaryota</taxon>
        <taxon>Viridiplantae</taxon>
        <taxon>Streptophyta</taxon>
        <taxon>Embryophyta</taxon>
        <taxon>Tracheophyta</taxon>
        <taxon>Spermatophyta</taxon>
        <taxon>Magnoliopsida</taxon>
        <taxon>Liliopsida</taxon>
        <taxon>Poales</taxon>
        <taxon>Poaceae</taxon>
        <taxon>PACMAD clade</taxon>
        <taxon>Panicoideae</taxon>
        <taxon>Andropogonodae</taxon>
        <taxon>Andropogoneae</taxon>
        <taxon>Saccharinae</taxon>
        <taxon>Miscanthus</taxon>
    </lineage>
</organism>
<proteinExistence type="predicted"/>
<dbReference type="GO" id="GO:0009535">
    <property type="term" value="C:chloroplast thylakoid membrane"/>
    <property type="evidence" value="ECO:0007669"/>
    <property type="project" value="TreeGrafter"/>
</dbReference>
<evidence type="ECO:0000313" key="3">
    <source>
        <dbReference type="EMBL" id="CAD6225715.1"/>
    </source>
</evidence>
<evidence type="ECO:0000256" key="1">
    <source>
        <dbReference type="SAM" id="MobiDB-lite"/>
    </source>
</evidence>
<dbReference type="FunFam" id="1.25.40.10:FF:000433">
    <property type="entry name" value="mRNA, clone: RTFL01-04-G16"/>
    <property type="match status" value="1"/>
</dbReference>